<dbReference type="Pfam" id="PF07237">
    <property type="entry name" value="DUF1428"/>
    <property type="match status" value="1"/>
</dbReference>
<name>A0ABW7ES40_9BURK</name>
<keyword evidence="2" id="KW-1185">Reference proteome</keyword>
<accession>A0ABW7ES40</accession>
<dbReference type="InterPro" id="IPR011008">
    <property type="entry name" value="Dimeric_a/b-barrel"/>
</dbReference>
<proteinExistence type="predicted"/>
<evidence type="ECO:0000313" key="1">
    <source>
        <dbReference type="EMBL" id="MFG6415448.1"/>
    </source>
</evidence>
<sequence length="134" mass="14266">MAYVDCYMVPVARANKAAYEALARLSAEVIRMHGALRVMDAWLDEAGPDAQSYHGDTARQPGATYGGFLAAAGTRDGETVVMSWVEWPDRAARDAGMAAFTADPRVQFEGQAPVFDGARLIAGGFVPMRAAPAT</sequence>
<dbReference type="Gene3D" id="3.30.70.100">
    <property type="match status" value="1"/>
</dbReference>
<comment type="caution">
    <text evidence="1">The sequence shown here is derived from an EMBL/GenBank/DDBJ whole genome shotgun (WGS) entry which is preliminary data.</text>
</comment>
<dbReference type="RefSeq" id="WP_394471510.1">
    <property type="nucleotide sequence ID" value="NZ_JBIGHY010000005.1"/>
</dbReference>
<dbReference type="EMBL" id="JBIGHY010000005">
    <property type="protein sequence ID" value="MFG6415448.1"/>
    <property type="molecule type" value="Genomic_DNA"/>
</dbReference>
<dbReference type="SUPFAM" id="SSF54909">
    <property type="entry name" value="Dimeric alpha+beta barrel"/>
    <property type="match status" value="1"/>
</dbReference>
<organism evidence="1 2">
    <name type="scientific">Pelomonas dachongensis</name>
    <dbReference type="NCBI Taxonomy" id="3299029"/>
    <lineage>
        <taxon>Bacteria</taxon>
        <taxon>Pseudomonadati</taxon>
        <taxon>Pseudomonadota</taxon>
        <taxon>Betaproteobacteria</taxon>
        <taxon>Burkholderiales</taxon>
        <taxon>Sphaerotilaceae</taxon>
        <taxon>Roseateles</taxon>
    </lineage>
</organism>
<dbReference type="Proteomes" id="UP001606300">
    <property type="component" value="Unassembled WGS sequence"/>
</dbReference>
<protein>
    <submittedName>
        <fullName evidence="1">DUF1428 domain-containing protein</fullName>
    </submittedName>
</protein>
<reference evidence="1 2" key="1">
    <citation type="submission" date="2024-09" db="EMBL/GenBank/DDBJ databases">
        <title>Novel species of the genus Pelomonas and Roseateles isolated from streams.</title>
        <authorList>
            <person name="Lu H."/>
        </authorList>
    </citation>
    <scope>NUCLEOTIDE SEQUENCE [LARGE SCALE GENOMIC DNA]</scope>
    <source>
        <strain evidence="1 2">DC23W</strain>
    </source>
</reference>
<gene>
    <name evidence="1" type="ORF">ACG02S_16245</name>
</gene>
<dbReference type="InterPro" id="IPR009874">
    <property type="entry name" value="DUF1428"/>
</dbReference>
<evidence type="ECO:0000313" key="2">
    <source>
        <dbReference type="Proteomes" id="UP001606300"/>
    </source>
</evidence>